<comment type="catalytic activity">
    <reaction evidence="15">
        <text>2 L-arginine + 3 NADPH + 4 O2 + H(+) = 2 L-citrulline + 2 nitric oxide + 3 NADP(+) + 4 H2O</text>
        <dbReference type="Rhea" id="RHEA:19897"/>
        <dbReference type="ChEBI" id="CHEBI:15377"/>
        <dbReference type="ChEBI" id="CHEBI:15378"/>
        <dbReference type="ChEBI" id="CHEBI:15379"/>
        <dbReference type="ChEBI" id="CHEBI:16480"/>
        <dbReference type="ChEBI" id="CHEBI:32682"/>
        <dbReference type="ChEBI" id="CHEBI:57743"/>
        <dbReference type="ChEBI" id="CHEBI:57783"/>
        <dbReference type="ChEBI" id="CHEBI:58349"/>
        <dbReference type="EC" id="1.14.13.39"/>
    </reaction>
    <physiologicalReaction direction="left-to-right" evidence="15">
        <dbReference type="Rhea" id="RHEA:19898"/>
    </physiologicalReaction>
</comment>
<evidence type="ECO:0000256" key="9">
    <source>
        <dbReference type="ARBA" id="ARBA00022723"/>
    </source>
</evidence>
<dbReference type="InterPro" id="IPR029039">
    <property type="entry name" value="Flavoprotein-like_sf"/>
</dbReference>
<keyword evidence="13" id="KW-0560">Oxidoreductase</keyword>
<keyword evidence="10" id="KW-0274">FAD</keyword>
<dbReference type="EC" id="1.14.13.39" evidence="5"/>
<keyword evidence="7" id="KW-0285">Flavoprotein</keyword>
<dbReference type="GO" id="GO:0005516">
    <property type="term" value="F:calmodulin binding"/>
    <property type="evidence" value="ECO:0007669"/>
    <property type="project" value="UniProtKB-KW"/>
</dbReference>
<evidence type="ECO:0000256" key="4">
    <source>
        <dbReference type="ARBA" id="ARBA00006267"/>
    </source>
</evidence>
<keyword evidence="12" id="KW-0112">Calmodulin-binding</keyword>
<comment type="caution">
    <text evidence="18">The sequence shown here is derived from an EMBL/GenBank/DDBJ whole genome shotgun (WGS) entry which is preliminary data.</text>
</comment>
<evidence type="ECO:0000256" key="3">
    <source>
        <dbReference type="ARBA" id="ARBA00001970"/>
    </source>
</evidence>
<proteinExistence type="inferred from homology"/>
<evidence type="ECO:0000313" key="18">
    <source>
        <dbReference type="EMBL" id="GLD49161.1"/>
    </source>
</evidence>
<dbReference type="AlphaFoldDB" id="A0AAD3M8F3"/>
<evidence type="ECO:0000256" key="1">
    <source>
        <dbReference type="ARBA" id="ARBA00001917"/>
    </source>
</evidence>
<keyword evidence="11" id="KW-0521">NADP</keyword>
<evidence type="ECO:0000256" key="13">
    <source>
        <dbReference type="ARBA" id="ARBA00023002"/>
    </source>
</evidence>
<evidence type="ECO:0000256" key="16">
    <source>
        <dbReference type="SAM" id="MobiDB-lite"/>
    </source>
</evidence>
<dbReference type="GO" id="GO:0010181">
    <property type="term" value="F:FMN binding"/>
    <property type="evidence" value="ECO:0007669"/>
    <property type="project" value="InterPro"/>
</dbReference>
<dbReference type="PANTHER" id="PTHR43410:SF2">
    <property type="entry name" value="NITRIC OXIDE SYNTHASE"/>
    <property type="match status" value="1"/>
</dbReference>
<dbReference type="SUPFAM" id="SSF52218">
    <property type="entry name" value="Flavoproteins"/>
    <property type="match status" value="1"/>
</dbReference>
<keyword evidence="6" id="KW-0349">Heme</keyword>
<dbReference type="EMBL" id="BRZM01006718">
    <property type="protein sequence ID" value="GLD49161.1"/>
    <property type="molecule type" value="Genomic_DNA"/>
</dbReference>
<dbReference type="GO" id="GO:0046872">
    <property type="term" value="F:metal ion binding"/>
    <property type="evidence" value="ECO:0007669"/>
    <property type="project" value="UniProtKB-KW"/>
</dbReference>
<reference evidence="18" key="1">
    <citation type="submission" date="2022-08" db="EMBL/GenBank/DDBJ databases">
        <title>Genome sequencing of akame (Lates japonicus).</title>
        <authorList>
            <person name="Hashiguchi Y."/>
            <person name="Takahashi H."/>
        </authorList>
    </citation>
    <scope>NUCLEOTIDE SEQUENCE</scope>
    <source>
        <strain evidence="18">Kochi</strain>
    </source>
</reference>
<dbReference type="PANTHER" id="PTHR43410">
    <property type="entry name" value="NITRIC OXIDE SYNTHASE OXYGENASE"/>
    <property type="match status" value="1"/>
</dbReference>
<evidence type="ECO:0000256" key="2">
    <source>
        <dbReference type="ARBA" id="ARBA00001950"/>
    </source>
</evidence>
<feature type="compositionally biased region" description="Basic and acidic residues" evidence="16">
    <location>
        <begin position="83"/>
        <end position="96"/>
    </location>
</feature>
<evidence type="ECO:0000259" key="17">
    <source>
        <dbReference type="Pfam" id="PF00258"/>
    </source>
</evidence>
<protein>
    <recommendedName>
        <fullName evidence="5">nitric-oxide synthase (NADPH)</fullName>
        <ecNumber evidence="5">1.14.13.39</ecNumber>
    </recommendedName>
</protein>
<comment type="cofactor">
    <cofactor evidence="2">
        <name>(6R)-L-erythro-5,6,7,8-tetrahydrobiopterin</name>
        <dbReference type="ChEBI" id="CHEBI:59560"/>
    </cofactor>
</comment>
<dbReference type="InterPro" id="IPR008254">
    <property type="entry name" value="Flavodoxin/NO_synth"/>
</dbReference>
<keyword evidence="8" id="KW-0288">FMN</keyword>
<name>A0AAD3M8F3_LATJO</name>
<accession>A0AAD3M8F3</accession>
<evidence type="ECO:0000256" key="6">
    <source>
        <dbReference type="ARBA" id="ARBA00022617"/>
    </source>
</evidence>
<keyword evidence="19" id="KW-1185">Reference proteome</keyword>
<dbReference type="Pfam" id="PF00258">
    <property type="entry name" value="Flavodoxin_1"/>
    <property type="match status" value="1"/>
</dbReference>
<comment type="cofactor">
    <cofactor evidence="1">
        <name>FMN</name>
        <dbReference type="ChEBI" id="CHEBI:58210"/>
    </cofactor>
</comment>
<keyword evidence="14" id="KW-0408">Iron</keyword>
<comment type="similarity">
    <text evidence="4">Belongs to the NOS family.</text>
</comment>
<gene>
    <name evidence="18" type="ORF">AKAME5_002962600</name>
</gene>
<feature type="region of interest" description="Disordered" evidence="16">
    <location>
        <begin position="79"/>
        <end position="103"/>
    </location>
</feature>
<dbReference type="InterPro" id="IPR050607">
    <property type="entry name" value="NOS"/>
</dbReference>
<evidence type="ECO:0000256" key="15">
    <source>
        <dbReference type="ARBA" id="ARBA00047419"/>
    </source>
</evidence>
<dbReference type="GO" id="GO:0004517">
    <property type="term" value="F:nitric-oxide synthase activity"/>
    <property type="evidence" value="ECO:0007669"/>
    <property type="project" value="UniProtKB-EC"/>
</dbReference>
<evidence type="ECO:0000256" key="7">
    <source>
        <dbReference type="ARBA" id="ARBA00022630"/>
    </source>
</evidence>
<evidence type="ECO:0000313" key="19">
    <source>
        <dbReference type="Proteomes" id="UP001279410"/>
    </source>
</evidence>
<feature type="domain" description="Flavodoxin-like" evidence="17">
    <location>
        <begin position="13"/>
        <end position="123"/>
    </location>
</feature>
<evidence type="ECO:0000256" key="14">
    <source>
        <dbReference type="ARBA" id="ARBA00023004"/>
    </source>
</evidence>
<evidence type="ECO:0000256" key="11">
    <source>
        <dbReference type="ARBA" id="ARBA00022857"/>
    </source>
</evidence>
<comment type="cofactor">
    <cofactor evidence="3">
        <name>heme b</name>
        <dbReference type="ChEBI" id="CHEBI:60344"/>
    </cofactor>
</comment>
<evidence type="ECO:0000256" key="10">
    <source>
        <dbReference type="ARBA" id="ARBA00022827"/>
    </source>
</evidence>
<dbReference type="Proteomes" id="UP001279410">
    <property type="component" value="Unassembled WGS sequence"/>
</dbReference>
<evidence type="ECO:0000256" key="8">
    <source>
        <dbReference type="ARBA" id="ARBA00022643"/>
    </source>
</evidence>
<organism evidence="18 19">
    <name type="scientific">Lates japonicus</name>
    <name type="common">Japanese lates</name>
    <dbReference type="NCBI Taxonomy" id="270547"/>
    <lineage>
        <taxon>Eukaryota</taxon>
        <taxon>Metazoa</taxon>
        <taxon>Chordata</taxon>
        <taxon>Craniata</taxon>
        <taxon>Vertebrata</taxon>
        <taxon>Euteleostomi</taxon>
        <taxon>Actinopterygii</taxon>
        <taxon>Neopterygii</taxon>
        <taxon>Teleostei</taxon>
        <taxon>Neoteleostei</taxon>
        <taxon>Acanthomorphata</taxon>
        <taxon>Carangaria</taxon>
        <taxon>Carangaria incertae sedis</taxon>
        <taxon>Centropomidae</taxon>
        <taxon>Lates</taxon>
    </lineage>
</organism>
<keyword evidence="9" id="KW-0479">Metal-binding</keyword>
<evidence type="ECO:0000256" key="5">
    <source>
        <dbReference type="ARBA" id="ARBA00012989"/>
    </source>
</evidence>
<dbReference type="Gene3D" id="3.40.50.360">
    <property type="match status" value="1"/>
</dbReference>
<sequence>MLIVWQQHIIISIEVMSMDEYDVVDLEHETLVLVVTSTFGNGDPPENGEKFGAALMEMRHPTSNTEDRKSYKVRFNSLSSYSDTRKSSSDEPETRINFESTGPLTNVSSQCLPGSRAYPHFCALPTL</sequence>
<evidence type="ECO:0000256" key="12">
    <source>
        <dbReference type="ARBA" id="ARBA00022860"/>
    </source>
</evidence>